<sequence length="84" mass="9665">MHTRRNGGLPSMYMLHGKYRKPYTAQHAHQGEQQPVYSSKVTFRASCFSEASAIYRMKKVLTFLSLEKAHSSMLPNKTTMKKDI</sequence>
<dbReference type="InParanoid" id="G3HYC5"/>
<organism evidence="1 2">
    <name type="scientific">Cricetulus griseus</name>
    <name type="common">Chinese hamster</name>
    <name type="synonym">Cricetulus barabensis griseus</name>
    <dbReference type="NCBI Taxonomy" id="10029"/>
    <lineage>
        <taxon>Eukaryota</taxon>
        <taxon>Metazoa</taxon>
        <taxon>Chordata</taxon>
        <taxon>Craniata</taxon>
        <taxon>Vertebrata</taxon>
        <taxon>Euteleostomi</taxon>
        <taxon>Mammalia</taxon>
        <taxon>Eutheria</taxon>
        <taxon>Euarchontoglires</taxon>
        <taxon>Glires</taxon>
        <taxon>Rodentia</taxon>
        <taxon>Myomorpha</taxon>
        <taxon>Muroidea</taxon>
        <taxon>Cricetidae</taxon>
        <taxon>Cricetinae</taxon>
        <taxon>Cricetulus</taxon>
    </lineage>
</organism>
<accession>G3HYC5</accession>
<evidence type="ECO:0000313" key="2">
    <source>
        <dbReference type="Proteomes" id="UP000001075"/>
    </source>
</evidence>
<gene>
    <name evidence="1" type="ORF">I79_016050</name>
</gene>
<name>G3HYC5_CRIGR</name>
<dbReference type="EMBL" id="JH000919">
    <property type="protein sequence ID" value="EGW11458.1"/>
    <property type="molecule type" value="Genomic_DNA"/>
</dbReference>
<reference evidence="2" key="1">
    <citation type="journal article" date="2011" name="Nat. Biotechnol.">
        <title>The genomic sequence of the Chinese hamster ovary (CHO)-K1 cell line.</title>
        <authorList>
            <person name="Xu X."/>
            <person name="Nagarajan H."/>
            <person name="Lewis N.E."/>
            <person name="Pan S."/>
            <person name="Cai Z."/>
            <person name="Liu X."/>
            <person name="Chen W."/>
            <person name="Xie M."/>
            <person name="Wang W."/>
            <person name="Hammond S."/>
            <person name="Andersen M.R."/>
            <person name="Neff N."/>
            <person name="Passarelli B."/>
            <person name="Koh W."/>
            <person name="Fan H.C."/>
            <person name="Wang J."/>
            <person name="Gui Y."/>
            <person name="Lee K.H."/>
            <person name="Betenbaugh M.J."/>
            <person name="Quake S.R."/>
            <person name="Famili I."/>
            <person name="Palsson B.O."/>
            <person name="Wang J."/>
        </authorList>
    </citation>
    <scope>NUCLEOTIDE SEQUENCE [LARGE SCALE GENOMIC DNA]</scope>
    <source>
        <strain evidence="2">CHO K1 cell line</strain>
    </source>
</reference>
<proteinExistence type="predicted"/>
<dbReference type="AlphaFoldDB" id="G3HYC5"/>
<protein>
    <submittedName>
        <fullName evidence="1">Uncharacterized protein</fullName>
    </submittedName>
</protein>
<dbReference type="Proteomes" id="UP000001075">
    <property type="component" value="Unassembled WGS sequence"/>
</dbReference>
<evidence type="ECO:0000313" key="1">
    <source>
        <dbReference type="EMBL" id="EGW11458.1"/>
    </source>
</evidence>